<proteinExistence type="inferred from homology"/>
<comment type="cofactor">
    <cofactor evidence="1 4">
        <name>pyridoxal 5'-phosphate</name>
        <dbReference type="ChEBI" id="CHEBI:597326"/>
    </cofactor>
</comment>
<reference evidence="5 6" key="1">
    <citation type="submission" date="2016-10" db="EMBL/GenBank/DDBJ databases">
        <authorList>
            <person name="Varghese N."/>
            <person name="Submissions S."/>
        </authorList>
    </citation>
    <scope>NUCLEOTIDE SEQUENCE [LARGE SCALE GENOMIC DNA]</scope>
    <source>
        <strain evidence="5 6">DSM 21822</strain>
    </source>
</reference>
<name>A0A1I3ZXN3_9HYPH</name>
<dbReference type="Proteomes" id="UP000323300">
    <property type="component" value="Unassembled WGS sequence"/>
</dbReference>
<evidence type="ECO:0000313" key="6">
    <source>
        <dbReference type="Proteomes" id="UP000323300"/>
    </source>
</evidence>
<dbReference type="InterPro" id="IPR018319">
    <property type="entry name" value="SelA-like"/>
</dbReference>
<evidence type="ECO:0000256" key="2">
    <source>
        <dbReference type="ARBA" id="ARBA00022898"/>
    </source>
</evidence>
<keyword evidence="2 4" id="KW-0663">Pyridoxal phosphate</keyword>
<sequence>MNIRESNTMPKDDIRSRLGLRPVINVSGTMTSLGASIVVPQAVEAVSAILTEFVELGDLHRRASTVIAELTGAEAGFITASCSAAISLAVAAAMTGRDLAAIERLPDTTGLKNEVLIQSGHMVSYGAPVEQAIRLAGAKVVPVGQATGAAAYQLRGAINERTAAALYVVSHHVVDYAQIPLKVFATVAHERGIPVIVDAASEYDLAGFLADGADLVLYSGHKFLGGPTSGIVAGPKEMVRNVYLQNRGIGRGMKVGKEGIVGALAALQAWKTRDHDGIRARERKALDCWVEALDGRAGITARIVPDPTNNPLDRLIISVNPNEARITAWDLADRMAAGDRPVIVRDHEVEHGYFYLDPCNLHPDEEFVVAARLAEELDRARGSNEIIATPFEERLLAREAAILKWPD</sequence>
<protein>
    <submittedName>
        <fullName evidence="5">L-seryl-tRNA(Ser) seleniumtransferase</fullName>
    </submittedName>
</protein>
<comment type="similarity">
    <text evidence="3">Belongs to the SelA family.</text>
</comment>
<dbReference type="PANTHER" id="PTHR32328:SF0">
    <property type="entry name" value="L-SERYL-TRNA(SEC) SELENIUM TRANSFERASE"/>
    <property type="match status" value="1"/>
</dbReference>
<dbReference type="Pfam" id="PF03841">
    <property type="entry name" value="SelA"/>
    <property type="match status" value="1"/>
</dbReference>
<evidence type="ECO:0000256" key="3">
    <source>
        <dbReference type="ARBA" id="ARBA00044507"/>
    </source>
</evidence>
<evidence type="ECO:0000256" key="1">
    <source>
        <dbReference type="ARBA" id="ARBA00001933"/>
    </source>
</evidence>
<accession>A0A1I3ZXN3</accession>
<keyword evidence="6" id="KW-1185">Reference proteome</keyword>
<dbReference type="PANTHER" id="PTHR32328">
    <property type="entry name" value="L-SERYL-TRNA(SEC) SELENIUM TRANSFERASE"/>
    <property type="match status" value="1"/>
</dbReference>
<dbReference type="SUPFAM" id="SSF53383">
    <property type="entry name" value="PLP-dependent transferases"/>
    <property type="match status" value="1"/>
</dbReference>
<evidence type="ECO:0000313" key="5">
    <source>
        <dbReference type="EMBL" id="SFK48882.1"/>
    </source>
</evidence>
<dbReference type="Gene3D" id="3.40.640.10">
    <property type="entry name" value="Type I PLP-dependent aspartate aminotransferase-like (Major domain)"/>
    <property type="match status" value="1"/>
</dbReference>
<dbReference type="InterPro" id="IPR015421">
    <property type="entry name" value="PyrdxlP-dep_Trfase_major"/>
</dbReference>
<dbReference type="GO" id="GO:0004125">
    <property type="term" value="F:L-seryl-tRNA(Sec) selenium transferase activity"/>
    <property type="evidence" value="ECO:0007669"/>
    <property type="project" value="TreeGrafter"/>
</dbReference>
<feature type="modified residue" description="N6-(pyridoxal phosphate)lysine" evidence="4">
    <location>
        <position position="222"/>
    </location>
</feature>
<organism evidence="5 6">
    <name type="scientific">Neomesorhizobium albiziae</name>
    <dbReference type="NCBI Taxonomy" id="335020"/>
    <lineage>
        <taxon>Bacteria</taxon>
        <taxon>Pseudomonadati</taxon>
        <taxon>Pseudomonadota</taxon>
        <taxon>Alphaproteobacteria</taxon>
        <taxon>Hyphomicrobiales</taxon>
        <taxon>Phyllobacteriaceae</taxon>
        <taxon>Neomesorhizobium</taxon>
    </lineage>
</organism>
<evidence type="ECO:0000256" key="4">
    <source>
        <dbReference type="PIRSR" id="PIRSR618319-50"/>
    </source>
</evidence>
<dbReference type="EMBL" id="FOSL01000007">
    <property type="protein sequence ID" value="SFK48882.1"/>
    <property type="molecule type" value="Genomic_DNA"/>
</dbReference>
<dbReference type="AlphaFoldDB" id="A0A1I3ZXN3"/>
<gene>
    <name evidence="5" type="ORF">SAMN04488498_10727</name>
</gene>
<dbReference type="InterPro" id="IPR015424">
    <property type="entry name" value="PyrdxlP-dep_Trfase"/>
</dbReference>
<keyword evidence="5" id="KW-0808">Transferase</keyword>